<dbReference type="AlphaFoldDB" id="A0A4S8M610"/>
<accession>A0A4S8M610</accession>
<proteinExistence type="predicted"/>
<dbReference type="OrthoDB" id="3266451at2759"/>
<keyword evidence="2" id="KW-1185">Reference proteome</keyword>
<dbReference type="Gene3D" id="1.20.1280.50">
    <property type="match status" value="1"/>
</dbReference>
<evidence type="ECO:0000313" key="1">
    <source>
        <dbReference type="EMBL" id="THU97697.1"/>
    </source>
</evidence>
<feature type="non-terminal residue" evidence="1">
    <location>
        <position position="1"/>
    </location>
</feature>
<organism evidence="1 2">
    <name type="scientific">Dendrothele bispora (strain CBS 962.96)</name>
    <dbReference type="NCBI Taxonomy" id="1314807"/>
    <lineage>
        <taxon>Eukaryota</taxon>
        <taxon>Fungi</taxon>
        <taxon>Dikarya</taxon>
        <taxon>Basidiomycota</taxon>
        <taxon>Agaricomycotina</taxon>
        <taxon>Agaricomycetes</taxon>
        <taxon>Agaricomycetidae</taxon>
        <taxon>Agaricales</taxon>
        <taxon>Agaricales incertae sedis</taxon>
        <taxon>Dendrothele</taxon>
    </lineage>
</organism>
<name>A0A4S8M610_DENBC</name>
<feature type="non-terminal residue" evidence="1">
    <location>
        <position position="115"/>
    </location>
</feature>
<protein>
    <submittedName>
        <fullName evidence="1">Uncharacterized protein</fullName>
    </submittedName>
</protein>
<gene>
    <name evidence="1" type="ORF">K435DRAFT_558650</name>
</gene>
<dbReference type="EMBL" id="ML179150">
    <property type="protein sequence ID" value="THU97697.1"/>
    <property type="molecule type" value="Genomic_DNA"/>
</dbReference>
<reference evidence="1 2" key="1">
    <citation type="journal article" date="2019" name="Nat. Ecol. Evol.">
        <title>Megaphylogeny resolves global patterns of mushroom evolution.</title>
        <authorList>
            <person name="Varga T."/>
            <person name="Krizsan K."/>
            <person name="Foldi C."/>
            <person name="Dima B."/>
            <person name="Sanchez-Garcia M."/>
            <person name="Sanchez-Ramirez S."/>
            <person name="Szollosi G.J."/>
            <person name="Szarkandi J.G."/>
            <person name="Papp V."/>
            <person name="Albert L."/>
            <person name="Andreopoulos W."/>
            <person name="Angelini C."/>
            <person name="Antonin V."/>
            <person name="Barry K.W."/>
            <person name="Bougher N.L."/>
            <person name="Buchanan P."/>
            <person name="Buyck B."/>
            <person name="Bense V."/>
            <person name="Catcheside P."/>
            <person name="Chovatia M."/>
            <person name="Cooper J."/>
            <person name="Damon W."/>
            <person name="Desjardin D."/>
            <person name="Finy P."/>
            <person name="Geml J."/>
            <person name="Haridas S."/>
            <person name="Hughes K."/>
            <person name="Justo A."/>
            <person name="Karasinski D."/>
            <person name="Kautmanova I."/>
            <person name="Kiss B."/>
            <person name="Kocsube S."/>
            <person name="Kotiranta H."/>
            <person name="LaButti K.M."/>
            <person name="Lechner B.E."/>
            <person name="Liimatainen K."/>
            <person name="Lipzen A."/>
            <person name="Lukacs Z."/>
            <person name="Mihaltcheva S."/>
            <person name="Morgado L.N."/>
            <person name="Niskanen T."/>
            <person name="Noordeloos M.E."/>
            <person name="Ohm R.A."/>
            <person name="Ortiz-Santana B."/>
            <person name="Ovrebo C."/>
            <person name="Racz N."/>
            <person name="Riley R."/>
            <person name="Savchenko A."/>
            <person name="Shiryaev A."/>
            <person name="Soop K."/>
            <person name="Spirin V."/>
            <person name="Szebenyi C."/>
            <person name="Tomsovsky M."/>
            <person name="Tulloss R.E."/>
            <person name="Uehling J."/>
            <person name="Grigoriev I.V."/>
            <person name="Vagvolgyi C."/>
            <person name="Papp T."/>
            <person name="Martin F.M."/>
            <person name="Miettinen O."/>
            <person name="Hibbett D.S."/>
            <person name="Nagy L.G."/>
        </authorList>
    </citation>
    <scope>NUCLEOTIDE SEQUENCE [LARGE SCALE GENOMIC DNA]</scope>
    <source>
        <strain evidence="1 2">CBS 962.96</strain>
    </source>
</reference>
<evidence type="ECO:0000313" key="2">
    <source>
        <dbReference type="Proteomes" id="UP000297245"/>
    </source>
</evidence>
<dbReference type="Proteomes" id="UP000297245">
    <property type="component" value="Unassembled WGS sequence"/>
</dbReference>
<sequence>DNEIARYNQEIDRLPLTLSALETRRDGLIRGRDIQQSRISPVRKLPVEILGDIFALCAHFPERDEKEQLSAHRRRNKVTSITPSLPILSISQTCGLWRKLCLSRPELWTDIRVHF</sequence>